<dbReference type="InterPro" id="IPR010791">
    <property type="entry name" value="AttH_dom"/>
</dbReference>
<evidence type="ECO:0000259" key="1">
    <source>
        <dbReference type="Pfam" id="PF07143"/>
    </source>
</evidence>
<dbReference type="Proteomes" id="UP000266305">
    <property type="component" value="Unassembled WGS sequence"/>
</dbReference>
<evidence type="ECO:0000313" key="2">
    <source>
        <dbReference type="EMBL" id="RHZ90859.1"/>
    </source>
</evidence>
<gene>
    <name evidence="2" type="ORF">D1114_21900</name>
</gene>
<dbReference type="RefSeq" id="WP_119001466.1">
    <property type="nucleotide sequence ID" value="NZ_QWGP01000044.1"/>
</dbReference>
<name>A0AAX1UF11_CERSP</name>
<protein>
    <submittedName>
        <fullName evidence="2">Iron ABC transporter permease</fullName>
    </submittedName>
</protein>
<comment type="caution">
    <text evidence="2">The sequence shown here is derived from an EMBL/GenBank/DDBJ whole genome shotgun (WGS) entry which is preliminary data.</text>
</comment>
<reference evidence="2 3" key="1">
    <citation type="submission" date="2018-08" db="EMBL/GenBank/DDBJ databases">
        <title>Draft genome sequence of Rhodobacter sphaeroides FY.</title>
        <authorList>
            <person name="Rayyan A."/>
            <person name="Meyer T.E."/>
            <person name="Kyndt J.A."/>
        </authorList>
    </citation>
    <scope>NUCLEOTIDE SEQUENCE [LARGE SCALE GENOMIC DNA]</scope>
    <source>
        <strain evidence="2 3">FY</strain>
    </source>
</reference>
<dbReference type="Pfam" id="PF17186">
    <property type="entry name" value="Lipocalin_9"/>
    <property type="match status" value="1"/>
</dbReference>
<dbReference type="SUPFAM" id="SSF159245">
    <property type="entry name" value="AttH-like"/>
    <property type="match status" value="1"/>
</dbReference>
<sequence>MNAERLSPLGFALRIAAAILLVTLGHTAPAGAQGFAGLGATAEGFATPQRGRPLVFPRDHGPHPEYRIEWWYLTSVLTGEDGRDYGIQWTLFRSALAPHEGAGWESPQLWLGHAALTTPDRHFVAERYGRGGIGQAGVTAEPFEAWIDDWHMTGTASPGADALSALSLAASGSGFSYDLRLKADGPLVAQGEKGYSVKSAAGQASWYYSQPFYRVEGRIEVEGKSIAVTGKAWLDREWSSQPLAEDQTGWDWFSLMFDDGARLMGFRLRDGGEGYTSATWISPEGRPEPMPPGALQVTPGREAEVTGRKIPVEWRVALPEKGLDVTVEAMNDRAWMDTSVPYWEGPIAIRGSHAGRGYLEMTGY</sequence>
<accession>A0AAX1UF11</accession>
<organism evidence="2 3">
    <name type="scientific">Cereibacter sphaeroides</name>
    <name type="common">Rhodobacter sphaeroides</name>
    <dbReference type="NCBI Taxonomy" id="1063"/>
    <lineage>
        <taxon>Bacteria</taxon>
        <taxon>Pseudomonadati</taxon>
        <taxon>Pseudomonadota</taxon>
        <taxon>Alphaproteobacteria</taxon>
        <taxon>Rhodobacterales</taxon>
        <taxon>Paracoccaceae</taxon>
        <taxon>Cereibacter</taxon>
    </lineage>
</organism>
<dbReference type="InterPro" id="IPR023374">
    <property type="entry name" value="AttH-like_dom_sf"/>
</dbReference>
<dbReference type="PANTHER" id="PTHR38591:SF1">
    <property type="entry name" value="BLL1000 PROTEIN"/>
    <property type="match status" value="1"/>
</dbReference>
<dbReference type="Pfam" id="PF07143">
    <property type="entry name" value="CrtC"/>
    <property type="match status" value="1"/>
</dbReference>
<dbReference type="Gene3D" id="2.40.370.10">
    <property type="entry name" value="AttH-like domain"/>
    <property type="match status" value="2"/>
</dbReference>
<evidence type="ECO:0000313" key="3">
    <source>
        <dbReference type="Proteomes" id="UP000266305"/>
    </source>
</evidence>
<proteinExistence type="predicted"/>
<feature type="domain" description="AttH" evidence="1">
    <location>
        <begin position="68"/>
        <end position="240"/>
    </location>
</feature>
<dbReference type="PANTHER" id="PTHR38591">
    <property type="entry name" value="HYDROLASE"/>
    <property type="match status" value="1"/>
</dbReference>
<dbReference type="EMBL" id="QWGP01000044">
    <property type="protein sequence ID" value="RHZ90859.1"/>
    <property type="molecule type" value="Genomic_DNA"/>
</dbReference>
<dbReference type="AlphaFoldDB" id="A0AAX1UF11"/>